<protein>
    <submittedName>
        <fullName evidence="3">Uncharacterized protein</fullName>
    </submittedName>
</protein>
<feature type="transmembrane region" description="Helical" evidence="2">
    <location>
        <begin position="115"/>
        <end position="133"/>
    </location>
</feature>
<dbReference type="Proteomes" id="UP000176581">
    <property type="component" value="Unassembled WGS sequence"/>
</dbReference>
<feature type="transmembrane region" description="Helical" evidence="2">
    <location>
        <begin position="7"/>
        <end position="25"/>
    </location>
</feature>
<dbReference type="InterPro" id="IPR011990">
    <property type="entry name" value="TPR-like_helical_dom_sf"/>
</dbReference>
<feature type="transmembrane region" description="Helical" evidence="2">
    <location>
        <begin position="90"/>
        <end position="108"/>
    </location>
</feature>
<feature type="repeat" description="TPR" evidence="1">
    <location>
        <begin position="610"/>
        <end position="643"/>
    </location>
</feature>
<feature type="transmembrane region" description="Helical" evidence="2">
    <location>
        <begin position="164"/>
        <end position="194"/>
    </location>
</feature>
<keyword evidence="1" id="KW-0802">TPR repeat</keyword>
<proteinExistence type="predicted"/>
<feature type="transmembrane region" description="Helical" evidence="2">
    <location>
        <begin position="263"/>
        <end position="280"/>
    </location>
</feature>
<comment type="caution">
    <text evidence="3">The sequence shown here is derived from an EMBL/GenBank/DDBJ whole genome shotgun (WGS) entry which is preliminary data.</text>
</comment>
<feature type="transmembrane region" description="Helical" evidence="2">
    <location>
        <begin position="351"/>
        <end position="373"/>
    </location>
</feature>
<gene>
    <name evidence="3" type="ORF">A3J47_01285</name>
</gene>
<dbReference type="EMBL" id="MGJV01000045">
    <property type="protein sequence ID" value="OGN13105.1"/>
    <property type="molecule type" value="Genomic_DNA"/>
</dbReference>
<dbReference type="SUPFAM" id="SSF48452">
    <property type="entry name" value="TPR-like"/>
    <property type="match status" value="1"/>
</dbReference>
<keyword evidence="2" id="KW-1133">Transmembrane helix</keyword>
<dbReference type="PROSITE" id="PS50005">
    <property type="entry name" value="TPR"/>
    <property type="match status" value="2"/>
</dbReference>
<evidence type="ECO:0000313" key="3">
    <source>
        <dbReference type="EMBL" id="OGN13105.1"/>
    </source>
</evidence>
<keyword evidence="2" id="KW-0812">Transmembrane</keyword>
<accession>A0A1F8FJ14</accession>
<name>A0A1F8FJ14_9BACT</name>
<dbReference type="InterPro" id="IPR019734">
    <property type="entry name" value="TPR_rpt"/>
</dbReference>
<keyword evidence="2" id="KW-0472">Membrane</keyword>
<dbReference type="Gene3D" id="1.25.40.10">
    <property type="entry name" value="Tetratricopeptide repeat domain"/>
    <property type="match status" value="1"/>
</dbReference>
<feature type="repeat" description="TPR" evidence="1">
    <location>
        <begin position="539"/>
        <end position="572"/>
    </location>
</feature>
<organism evidence="3 4">
    <name type="scientific">Candidatus Yanofskybacteria bacterium RIFCSPHIGHO2_02_FULL_43_22</name>
    <dbReference type="NCBI Taxonomy" id="1802681"/>
    <lineage>
        <taxon>Bacteria</taxon>
        <taxon>Candidatus Yanofskyibacteriota</taxon>
    </lineage>
</organism>
<evidence type="ECO:0000256" key="1">
    <source>
        <dbReference type="PROSITE-ProRule" id="PRU00339"/>
    </source>
</evidence>
<evidence type="ECO:0000256" key="2">
    <source>
        <dbReference type="SAM" id="Phobius"/>
    </source>
</evidence>
<evidence type="ECO:0000313" key="4">
    <source>
        <dbReference type="Proteomes" id="UP000176581"/>
    </source>
</evidence>
<reference evidence="3 4" key="1">
    <citation type="journal article" date="2016" name="Nat. Commun.">
        <title>Thousands of microbial genomes shed light on interconnected biogeochemical processes in an aquifer system.</title>
        <authorList>
            <person name="Anantharaman K."/>
            <person name="Brown C.T."/>
            <person name="Hug L.A."/>
            <person name="Sharon I."/>
            <person name="Castelle C.J."/>
            <person name="Probst A.J."/>
            <person name="Thomas B.C."/>
            <person name="Singh A."/>
            <person name="Wilkins M.J."/>
            <person name="Karaoz U."/>
            <person name="Brodie E.L."/>
            <person name="Williams K.H."/>
            <person name="Hubbard S.S."/>
            <person name="Banfield J.F."/>
        </authorList>
    </citation>
    <scope>NUCLEOTIDE SEQUENCE [LARGE SCALE GENOMIC DNA]</scope>
</reference>
<dbReference type="AlphaFoldDB" id="A0A1F8FJ14"/>
<sequence length="661" mass="76588">MNILLKNIIISLIFILAGTLFFHNFTSINVDIGRHIKLGEIIWQTKSIPDTNLFSFTAPDYSFVNHHWLSEVIFYKVYSLGSNWVSGLKAIMIFKIIILLATYFLLFLTVRKQNIVVVAFAFLMSVFVFAARTEPRPEIFSYLIFTAYLLVLYRTRISNFKINLLWILPVMQVFWVNMHIYFIIGPIVFSLFLIEKVVLKKLTRQDLLIGLLIVLANFANPNFIDGAIYPLKVLNNYGYNVAENSSLFFLAKYFGHWASQDKLFLISFFVLAGSFVVSFWRTKLMTSNVVTHNDIRYSNIKTRIFDLLLIAMTAILSFKMQRNIPLFALSVWPIMTGNLTRIMNPKKLKRWLYACTISLLIVSVYLVVSGKFYNWLDSPKLFSLSISNAAQDGTNFVKANSIQGPMFNNFDIGNYLVWQLYPEQKVFVDGRPEAYPVEFFEKIYKPMQRDERVWKEMSQKYGINYIFFSHTDMTEWSQEFLIRMTKDSEWSMVFLNDAIVIFVKNNTTNQAIIGKYKITDHNIEQRISFVLDLLSKKDGNAFIDLGNVLYRFRYLSSAAKTYESLIKNQPDNPYGYQEAGYAYASMNDSTTQQKAADNLKKAIELGFKTFNNYFTLGIINANLGNLFVAEENIRKALKINPDSQNARQALEVIQNKLKLKM</sequence>